<evidence type="ECO:0000313" key="3">
    <source>
        <dbReference type="Proteomes" id="UP000197174"/>
    </source>
</evidence>
<evidence type="ECO:0000313" key="2">
    <source>
        <dbReference type="EMBL" id="OWV11040.1"/>
    </source>
</evidence>
<proteinExistence type="predicted"/>
<protein>
    <submittedName>
        <fullName evidence="2">Uncharacterized protein</fullName>
    </submittedName>
</protein>
<organism evidence="2 3">
    <name type="scientific">Micromonospora wenchangensis</name>
    <dbReference type="NCBI Taxonomy" id="1185415"/>
    <lineage>
        <taxon>Bacteria</taxon>
        <taxon>Bacillati</taxon>
        <taxon>Actinomycetota</taxon>
        <taxon>Actinomycetes</taxon>
        <taxon>Micromonosporales</taxon>
        <taxon>Micromonosporaceae</taxon>
        <taxon>Micromonospora</taxon>
    </lineage>
</organism>
<reference evidence="2 3" key="1">
    <citation type="submission" date="2017-03" db="EMBL/GenBank/DDBJ databases">
        <title>Whole genome sequence of Micromonospora wenchangensis, isolated from mangrove soil.</title>
        <authorList>
            <person name="Yang H."/>
        </authorList>
    </citation>
    <scope>NUCLEOTIDE SEQUENCE [LARGE SCALE GENOMIC DNA]</scope>
    <source>
        <strain evidence="2 3">CCTCC AA 2012002</strain>
    </source>
</reference>
<feature type="region of interest" description="Disordered" evidence="1">
    <location>
        <begin position="1"/>
        <end position="78"/>
    </location>
</feature>
<keyword evidence="3" id="KW-1185">Reference proteome</keyword>
<gene>
    <name evidence="2" type="ORF">B5D80_04740</name>
</gene>
<feature type="compositionally biased region" description="Low complexity" evidence="1">
    <location>
        <begin position="41"/>
        <end position="54"/>
    </location>
</feature>
<dbReference type="Proteomes" id="UP000197174">
    <property type="component" value="Unassembled WGS sequence"/>
</dbReference>
<accession>A0A246RRK4</accession>
<evidence type="ECO:0000256" key="1">
    <source>
        <dbReference type="SAM" id="MobiDB-lite"/>
    </source>
</evidence>
<sequence>MAIRSSGSSNQISLAAVRARSPPGGARPLRPGTTGTDYPTGRHAGSGRAVGAAARRPRDRPATDRPATGRPAAVGVTG</sequence>
<dbReference type="EMBL" id="MZMV01000006">
    <property type="protein sequence ID" value="OWV11040.1"/>
    <property type="molecule type" value="Genomic_DNA"/>
</dbReference>
<dbReference type="AlphaFoldDB" id="A0A246RRK4"/>
<comment type="caution">
    <text evidence="2">The sequence shown here is derived from an EMBL/GenBank/DDBJ whole genome shotgun (WGS) entry which is preliminary data.</text>
</comment>
<name>A0A246RRK4_9ACTN</name>
<feature type="compositionally biased region" description="Polar residues" evidence="1">
    <location>
        <begin position="1"/>
        <end position="13"/>
    </location>
</feature>